<accession>X0T9M1</accession>
<organism evidence="1">
    <name type="scientific">marine sediment metagenome</name>
    <dbReference type="NCBI Taxonomy" id="412755"/>
    <lineage>
        <taxon>unclassified sequences</taxon>
        <taxon>metagenomes</taxon>
        <taxon>ecological metagenomes</taxon>
    </lineage>
</organism>
<gene>
    <name evidence="1" type="ORF">S01H1_01972</name>
</gene>
<comment type="caution">
    <text evidence="1">The sequence shown here is derived from an EMBL/GenBank/DDBJ whole genome shotgun (WGS) entry which is preliminary data.</text>
</comment>
<proteinExistence type="predicted"/>
<dbReference type="AlphaFoldDB" id="X0T9M1"/>
<sequence length="60" mass="6999">YVDPKWFGIHVKTDLDVLIDKIVVSPNVPDWFIDLVKSIVKKYELNKKVEPSELSKDPPY</sequence>
<name>X0T9M1_9ZZZZ</name>
<feature type="non-terminal residue" evidence="1">
    <location>
        <position position="1"/>
    </location>
</feature>
<protein>
    <submittedName>
        <fullName evidence="1">Uncharacterized protein</fullName>
    </submittedName>
</protein>
<evidence type="ECO:0000313" key="1">
    <source>
        <dbReference type="EMBL" id="GAF84001.1"/>
    </source>
</evidence>
<reference evidence="1" key="1">
    <citation type="journal article" date="2014" name="Front. Microbiol.">
        <title>High frequency of phylogenetically diverse reductive dehalogenase-homologous genes in deep subseafloor sedimentary metagenomes.</title>
        <authorList>
            <person name="Kawai M."/>
            <person name="Futagami T."/>
            <person name="Toyoda A."/>
            <person name="Takaki Y."/>
            <person name="Nishi S."/>
            <person name="Hori S."/>
            <person name="Arai W."/>
            <person name="Tsubouchi T."/>
            <person name="Morono Y."/>
            <person name="Uchiyama I."/>
            <person name="Ito T."/>
            <person name="Fujiyama A."/>
            <person name="Inagaki F."/>
            <person name="Takami H."/>
        </authorList>
    </citation>
    <scope>NUCLEOTIDE SEQUENCE</scope>
    <source>
        <strain evidence="1">Expedition CK06-06</strain>
    </source>
</reference>
<dbReference type="EMBL" id="BARS01000906">
    <property type="protein sequence ID" value="GAF84001.1"/>
    <property type="molecule type" value="Genomic_DNA"/>
</dbReference>